<dbReference type="PANTHER" id="PTHR24148:SF64">
    <property type="entry name" value="HETEROKARYON INCOMPATIBILITY DOMAIN-CONTAINING PROTEIN"/>
    <property type="match status" value="1"/>
</dbReference>
<comment type="caution">
    <text evidence="2">The sequence shown here is derived from an EMBL/GenBank/DDBJ whole genome shotgun (WGS) entry which is preliminary data.</text>
</comment>
<evidence type="ECO:0000313" key="2">
    <source>
        <dbReference type="EMBL" id="CAJ2502673.1"/>
    </source>
</evidence>
<reference evidence="2" key="1">
    <citation type="submission" date="2023-10" db="EMBL/GenBank/DDBJ databases">
        <authorList>
            <person name="Hackl T."/>
        </authorList>
    </citation>
    <scope>NUCLEOTIDE SEQUENCE</scope>
</reference>
<evidence type="ECO:0000259" key="1">
    <source>
        <dbReference type="Pfam" id="PF06985"/>
    </source>
</evidence>
<gene>
    <name evidence="2" type="ORF">KHLLAP_LOCUS3141</name>
</gene>
<dbReference type="AlphaFoldDB" id="A0AAI8VDK1"/>
<accession>A0AAI8VDK1</accession>
<keyword evidence="3" id="KW-1185">Reference proteome</keyword>
<sequence>MAMYKYPPLPGKGYIRTLTLHPGQFDDELVISLADMAFSDSHHDYEALSYVWGSEGTPEPVGVGTSDGPVLLATQNLAVALRHLRHAERPRFLWIDALCINQKNDEEKGPQVAMMGDIYRRAARVIAWLGPAKDDSDHAMERFEYLGLQVDVDWTTAAAIKPIDGCVDSSLGELSTELPFDSRGMTAIYHLQS</sequence>
<dbReference type="PANTHER" id="PTHR24148">
    <property type="entry name" value="ANKYRIN REPEAT DOMAIN-CONTAINING PROTEIN 39 HOMOLOG-RELATED"/>
    <property type="match status" value="1"/>
</dbReference>
<dbReference type="InterPro" id="IPR010730">
    <property type="entry name" value="HET"/>
</dbReference>
<organism evidence="2 3">
    <name type="scientific">Anthostomella pinea</name>
    <dbReference type="NCBI Taxonomy" id="933095"/>
    <lineage>
        <taxon>Eukaryota</taxon>
        <taxon>Fungi</taxon>
        <taxon>Dikarya</taxon>
        <taxon>Ascomycota</taxon>
        <taxon>Pezizomycotina</taxon>
        <taxon>Sordariomycetes</taxon>
        <taxon>Xylariomycetidae</taxon>
        <taxon>Xylariales</taxon>
        <taxon>Xylariaceae</taxon>
        <taxon>Anthostomella</taxon>
    </lineage>
</organism>
<dbReference type="InterPro" id="IPR052895">
    <property type="entry name" value="HetReg/Transcr_Mod"/>
</dbReference>
<dbReference type="Pfam" id="PF06985">
    <property type="entry name" value="HET"/>
    <property type="match status" value="1"/>
</dbReference>
<name>A0AAI8VDK1_9PEZI</name>
<evidence type="ECO:0000313" key="3">
    <source>
        <dbReference type="Proteomes" id="UP001295740"/>
    </source>
</evidence>
<dbReference type="EMBL" id="CAUWAG010000004">
    <property type="protein sequence ID" value="CAJ2502673.1"/>
    <property type="molecule type" value="Genomic_DNA"/>
</dbReference>
<feature type="domain" description="Heterokaryon incompatibility" evidence="1">
    <location>
        <begin position="45"/>
        <end position="146"/>
    </location>
</feature>
<proteinExistence type="predicted"/>
<protein>
    <submittedName>
        <fullName evidence="2">Uu.00g100670.m01.CDS01</fullName>
    </submittedName>
</protein>
<dbReference type="Proteomes" id="UP001295740">
    <property type="component" value="Unassembled WGS sequence"/>
</dbReference>